<dbReference type="PANTHER" id="PTHR11953:SF1">
    <property type="entry name" value="EXOSOME COMPLEX COMPONENT RRP46"/>
    <property type="match status" value="1"/>
</dbReference>
<dbReference type="GO" id="GO:0005730">
    <property type="term" value="C:nucleolus"/>
    <property type="evidence" value="ECO:0007669"/>
    <property type="project" value="TreeGrafter"/>
</dbReference>
<evidence type="ECO:0000256" key="1">
    <source>
        <dbReference type="ARBA" id="ARBA00004123"/>
    </source>
</evidence>
<reference evidence="5 6" key="1">
    <citation type="submission" date="2015-06" db="EMBL/GenBank/DDBJ databases">
        <title>Survival trade-offs in plant roots during colonization by closely related pathogenic and mutualistic fungi.</title>
        <authorList>
            <person name="Hacquard S."/>
            <person name="Kracher B."/>
            <person name="Hiruma K."/>
            <person name="Weinman A."/>
            <person name="Muench P."/>
            <person name="Garrido Oter R."/>
            <person name="Ver Loren van Themaat E."/>
            <person name="Dallerey J.-F."/>
            <person name="Damm U."/>
            <person name="Henrissat B."/>
            <person name="Lespinet O."/>
            <person name="Thon M."/>
            <person name="Kemen E."/>
            <person name="McHardy A.C."/>
            <person name="Schulze-Lefert P."/>
            <person name="O'Connell R.J."/>
        </authorList>
    </citation>
    <scope>NUCLEOTIDE SEQUENCE [LARGE SCALE GENOMIC DNA]</scope>
    <source>
        <strain evidence="5 6">0861</strain>
    </source>
</reference>
<dbReference type="GO" id="GO:0071051">
    <property type="term" value="P:poly(A)-dependent snoRNA 3'-end processing"/>
    <property type="evidence" value="ECO:0007669"/>
    <property type="project" value="TreeGrafter"/>
</dbReference>
<sequence length="304" mass="33653">LAVRTFTYFLSRTHIPVGKFQDSLFSQYRRTARTPHHRPPWLKSQTPRLASHTCHEQTARQPSHGAVIAWSRPSMGRWKCKDEMKTPLNRSSMLSYDLPQGLEVRLPGLWQLVERPAYAQDGYIGTGERQLESMLQSALRQLIPVKNFPRCLIQITLQVTETPQNDYTNGKVVQAQSSLPLLPALFHSAILGLLSAAVPLKAIATCTTLAILENGSKIVADPSPLEADQATSLHVLSFTSQGDLLLAESEGAFSLIEWDKAVSTGQKVCSQHCEAEPGPAMNEDGHVATDMRQFIRTVMEARAA</sequence>
<dbReference type="GO" id="GO:0000177">
    <property type="term" value="C:cytoplasmic exosome (RNase complex)"/>
    <property type="evidence" value="ECO:0007669"/>
    <property type="project" value="TreeGrafter"/>
</dbReference>
<organism evidence="5 6">
    <name type="scientific">Colletotrichum tofieldiae</name>
    <dbReference type="NCBI Taxonomy" id="708197"/>
    <lineage>
        <taxon>Eukaryota</taxon>
        <taxon>Fungi</taxon>
        <taxon>Dikarya</taxon>
        <taxon>Ascomycota</taxon>
        <taxon>Pezizomycotina</taxon>
        <taxon>Sordariomycetes</taxon>
        <taxon>Hypocreomycetidae</taxon>
        <taxon>Glomerellales</taxon>
        <taxon>Glomerellaceae</taxon>
        <taxon>Colletotrichum</taxon>
        <taxon>Colletotrichum spaethianum species complex</taxon>
    </lineage>
</organism>
<keyword evidence="6" id="KW-1185">Reference proteome</keyword>
<proteinExistence type="predicted"/>
<keyword evidence="2" id="KW-0698">rRNA processing</keyword>
<dbReference type="SUPFAM" id="SSF55666">
    <property type="entry name" value="Ribonuclease PH domain 2-like"/>
    <property type="match status" value="1"/>
</dbReference>
<accession>A0A166UGE6</accession>
<keyword evidence="4" id="KW-0539">Nucleus</keyword>
<dbReference type="GO" id="GO:0016075">
    <property type="term" value="P:rRNA catabolic process"/>
    <property type="evidence" value="ECO:0007669"/>
    <property type="project" value="TreeGrafter"/>
</dbReference>
<evidence type="ECO:0000256" key="3">
    <source>
        <dbReference type="ARBA" id="ARBA00022835"/>
    </source>
</evidence>
<evidence type="ECO:0000256" key="2">
    <source>
        <dbReference type="ARBA" id="ARBA00022552"/>
    </source>
</evidence>
<protein>
    <submittedName>
        <fullName evidence="5">Exosome complex subunit Rrp46</fullName>
    </submittedName>
</protein>
<dbReference type="InterPro" id="IPR050080">
    <property type="entry name" value="RNase_PH"/>
</dbReference>
<dbReference type="GO" id="GO:0006364">
    <property type="term" value="P:rRNA processing"/>
    <property type="evidence" value="ECO:0007669"/>
    <property type="project" value="UniProtKB-KW"/>
</dbReference>
<gene>
    <name evidence="5" type="ORF">CT0861_05098</name>
</gene>
<dbReference type="AlphaFoldDB" id="A0A166UGE6"/>
<evidence type="ECO:0000313" key="6">
    <source>
        <dbReference type="Proteomes" id="UP000076552"/>
    </source>
</evidence>
<keyword evidence="3" id="KW-0271">Exosome</keyword>
<dbReference type="Proteomes" id="UP000076552">
    <property type="component" value="Unassembled WGS sequence"/>
</dbReference>
<dbReference type="Gene3D" id="3.30.230.70">
    <property type="entry name" value="GHMP Kinase, N-terminal domain"/>
    <property type="match status" value="1"/>
</dbReference>
<dbReference type="InterPro" id="IPR027408">
    <property type="entry name" value="PNPase/RNase_PH_dom_sf"/>
</dbReference>
<dbReference type="GO" id="GO:0003723">
    <property type="term" value="F:RNA binding"/>
    <property type="evidence" value="ECO:0007669"/>
    <property type="project" value="TreeGrafter"/>
</dbReference>
<dbReference type="PANTHER" id="PTHR11953">
    <property type="entry name" value="EXOSOME COMPLEX COMPONENT"/>
    <property type="match status" value="1"/>
</dbReference>
<dbReference type="EMBL" id="LFIV01000045">
    <property type="protein sequence ID" value="KZL73378.1"/>
    <property type="molecule type" value="Genomic_DNA"/>
</dbReference>
<dbReference type="STRING" id="708197.A0A166UGE6"/>
<comment type="subcellular location">
    <subcellularLocation>
        <location evidence="1">Nucleus</location>
    </subcellularLocation>
</comment>
<evidence type="ECO:0000313" key="5">
    <source>
        <dbReference type="EMBL" id="KZL73378.1"/>
    </source>
</evidence>
<evidence type="ECO:0000256" key="4">
    <source>
        <dbReference type="ARBA" id="ARBA00023242"/>
    </source>
</evidence>
<name>A0A166UGE6_9PEZI</name>
<dbReference type="GO" id="GO:0000176">
    <property type="term" value="C:nuclear exosome (RNase complex)"/>
    <property type="evidence" value="ECO:0007669"/>
    <property type="project" value="TreeGrafter"/>
</dbReference>
<feature type="non-terminal residue" evidence="5">
    <location>
        <position position="1"/>
    </location>
</feature>
<comment type="caution">
    <text evidence="5">The sequence shown here is derived from an EMBL/GenBank/DDBJ whole genome shotgun (WGS) entry which is preliminary data.</text>
</comment>
<dbReference type="GO" id="GO:0071028">
    <property type="term" value="P:nuclear mRNA surveillance"/>
    <property type="evidence" value="ECO:0007669"/>
    <property type="project" value="TreeGrafter"/>
</dbReference>
<dbReference type="GO" id="GO:0034475">
    <property type="term" value="P:U4 snRNA 3'-end processing"/>
    <property type="evidence" value="ECO:0007669"/>
    <property type="project" value="TreeGrafter"/>
</dbReference>
<dbReference type="InterPro" id="IPR036345">
    <property type="entry name" value="ExoRNase_PH_dom2_sf"/>
</dbReference>